<feature type="compositionally biased region" description="Basic and acidic residues" evidence="1">
    <location>
        <begin position="61"/>
        <end position="70"/>
    </location>
</feature>
<evidence type="ECO:0000313" key="2">
    <source>
        <dbReference type="EMBL" id="KAH0562967.1"/>
    </source>
</evidence>
<accession>A0A9P8LEW3</accession>
<protein>
    <submittedName>
        <fullName evidence="2">Uncharacterized protein</fullName>
    </submittedName>
</protein>
<dbReference type="Proteomes" id="UP000750711">
    <property type="component" value="Unassembled WGS sequence"/>
</dbReference>
<evidence type="ECO:0000256" key="1">
    <source>
        <dbReference type="SAM" id="MobiDB-lite"/>
    </source>
</evidence>
<name>A0A9P8LEW3_9PEZI</name>
<dbReference type="AlphaFoldDB" id="A0A9P8LEW3"/>
<dbReference type="EMBL" id="JAGHQM010000276">
    <property type="protein sequence ID" value="KAH0562967.1"/>
    <property type="molecule type" value="Genomic_DNA"/>
</dbReference>
<evidence type="ECO:0000313" key="3">
    <source>
        <dbReference type="Proteomes" id="UP000750711"/>
    </source>
</evidence>
<reference evidence="2" key="1">
    <citation type="submission" date="2021-03" db="EMBL/GenBank/DDBJ databases">
        <title>Comparative genomics and phylogenomic investigation of the class Geoglossomycetes provide insights into ecological specialization and systematics.</title>
        <authorList>
            <person name="Melie T."/>
            <person name="Pirro S."/>
            <person name="Miller A.N."/>
            <person name="Quandt A."/>
        </authorList>
    </citation>
    <scope>NUCLEOTIDE SEQUENCE</scope>
    <source>
        <strain evidence="2">CAQ_001_2017</strain>
    </source>
</reference>
<keyword evidence="3" id="KW-1185">Reference proteome</keyword>
<organism evidence="2 3">
    <name type="scientific">Trichoglossum hirsutum</name>
    <dbReference type="NCBI Taxonomy" id="265104"/>
    <lineage>
        <taxon>Eukaryota</taxon>
        <taxon>Fungi</taxon>
        <taxon>Dikarya</taxon>
        <taxon>Ascomycota</taxon>
        <taxon>Pezizomycotina</taxon>
        <taxon>Geoglossomycetes</taxon>
        <taxon>Geoglossales</taxon>
        <taxon>Geoglossaceae</taxon>
        <taxon>Trichoglossum</taxon>
    </lineage>
</organism>
<sequence>MWQYHLAEARTERVDNREGKLRRPIYPLGGGGGIATMLPSIHPITYATDGSAVSIPDGSDNSERPREAAN</sequence>
<gene>
    <name evidence="2" type="ORF">GP486_002468</name>
</gene>
<proteinExistence type="predicted"/>
<comment type="caution">
    <text evidence="2">The sequence shown here is derived from an EMBL/GenBank/DDBJ whole genome shotgun (WGS) entry which is preliminary data.</text>
</comment>
<feature type="region of interest" description="Disordered" evidence="1">
    <location>
        <begin position="49"/>
        <end position="70"/>
    </location>
</feature>